<dbReference type="NCBIfam" id="TIGR02251">
    <property type="entry name" value="HIF-SF_euk"/>
    <property type="match status" value="1"/>
</dbReference>
<reference evidence="2 3" key="1">
    <citation type="journal article" date="2012" name="Nucleic Acids Res.">
        <title>Sequencing of the smallest Apicomplexan genome from the human pathogen Babesia microti.</title>
        <authorList>
            <person name="Cornillot E."/>
            <person name="Hadj-Kaddour K."/>
            <person name="Dassouli A."/>
            <person name="Noel B."/>
            <person name="Ranwez V."/>
            <person name="Vacherie B."/>
            <person name="Augagneur Y."/>
            <person name="Bres V."/>
            <person name="Duclos A."/>
            <person name="Randazzo S."/>
            <person name="Carcy B."/>
            <person name="Debierre-Grockiego F."/>
            <person name="Delbecq S."/>
            <person name="Moubri-Menage K."/>
            <person name="Shams-Eldin H."/>
            <person name="Usmani-Brown S."/>
            <person name="Bringaud F."/>
            <person name="Wincker P."/>
            <person name="Vivares C.P."/>
            <person name="Schwarz R.T."/>
            <person name="Schetters T.P."/>
            <person name="Krause P.J."/>
            <person name="Gorenflot A."/>
            <person name="Berry V."/>
            <person name="Barbe V."/>
            <person name="Ben Mamoun C."/>
        </authorList>
    </citation>
    <scope>NUCLEOTIDE SEQUENCE [LARGE SCALE GENOMIC DNA]</scope>
    <source>
        <strain evidence="2 3">RI</strain>
    </source>
</reference>
<dbReference type="InterPro" id="IPR050365">
    <property type="entry name" value="TIM50"/>
</dbReference>
<dbReference type="SMART" id="SM00577">
    <property type="entry name" value="CPDc"/>
    <property type="match status" value="1"/>
</dbReference>
<dbReference type="GeneID" id="24423164"/>
<dbReference type="EMBL" id="FO082871">
    <property type="protein sequence ID" value="CCF72554.1"/>
    <property type="molecule type" value="Genomic_DNA"/>
</dbReference>
<dbReference type="EC" id="3.1.3.-" evidence="2"/>
<dbReference type="FunFam" id="3.40.50.1000:FF:000093">
    <property type="entry name" value="NLI interacting factor-like phosphatase family protein"/>
    <property type="match status" value="1"/>
</dbReference>
<dbReference type="InterPro" id="IPR011948">
    <property type="entry name" value="Dullard_phosphatase"/>
</dbReference>
<reference evidence="2 3" key="2">
    <citation type="journal article" date="2013" name="PLoS ONE">
        <title>Whole genome mapping and re-organization of the nuclear and mitochondrial genomes of Babesia microti isolates.</title>
        <authorList>
            <person name="Cornillot E."/>
            <person name="Dassouli A."/>
            <person name="Garg A."/>
            <person name="Pachikara N."/>
            <person name="Randazzo S."/>
            <person name="Depoix D."/>
            <person name="Carcy B."/>
            <person name="Delbecq S."/>
            <person name="Frutos R."/>
            <person name="Silva J.C."/>
            <person name="Sutton R."/>
            <person name="Krause P.J."/>
            <person name="Mamoun C.B."/>
        </authorList>
    </citation>
    <scope>NUCLEOTIDE SEQUENCE [LARGE SCALE GENOMIC DNA]</scope>
    <source>
        <strain evidence="2 3">RI</strain>
    </source>
</reference>
<dbReference type="OMA" id="LCHKESE"/>
<dbReference type="VEuPathDB" id="PiroplasmaDB:BMR1_01G00415"/>
<gene>
    <name evidence="2" type="ORF">BMR1_01G00415</name>
</gene>
<dbReference type="GO" id="GO:0016791">
    <property type="term" value="F:phosphatase activity"/>
    <property type="evidence" value="ECO:0007669"/>
    <property type="project" value="InterPro"/>
</dbReference>
<feature type="domain" description="FCP1 homology" evidence="1">
    <location>
        <begin position="52"/>
        <end position="210"/>
    </location>
</feature>
<keyword evidence="3" id="KW-1185">Reference proteome</keyword>
<dbReference type="Gene3D" id="3.40.50.1000">
    <property type="entry name" value="HAD superfamily/HAD-like"/>
    <property type="match status" value="1"/>
</dbReference>
<reference evidence="2 3" key="3">
    <citation type="journal article" date="2016" name="Sci. Rep.">
        <title>Genome-wide diversity and gene expression profiling of Babesia microti isolates identify polymorphic genes that mediate host-pathogen interactions.</title>
        <authorList>
            <person name="Silva J.C."/>
            <person name="Cornillot E."/>
            <person name="McCracken C."/>
            <person name="Usmani-Brown S."/>
            <person name="Dwivedi A."/>
            <person name="Ifeonu O.O."/>
            <person name="Crabtree J."/>
            <person name="Gotia H.T."/>
            <person name="Virji A.Z."/>
            <person name="Reynes C."/>
            <person name="Colinge J."/>
            <person name="Kumar V."/>
            <person name="Lawres L."/>
            <person name="Pazzi J.E."/>
            <person name="Pablo J.V."/>
            <person name="Hung C."/>
            <person name="Brancato J."/>
            <person name="Kumari P."/>
            <person name="Orvis J."/>
            <person name="Tretina K."/>
            <person name="Chibucos M."/>
            <person name="Ott S."/>
            <person name="Sadzewicz L."/>
            <person name="Sengamalay N."/>
            <person name="Shetty A.C."/>
            <person name="Su Q."/>
            <person name="Tallon L."/>
            <person name="Fraser C.M."/>
            <person name="Frutos R."/>
            <person name="Molina D.M."/>
            <person name="Krause P.J."/>
            <person name="Ben Mamoun C."/>
        </authorList>
    </citation>
    <scope>NUCLEOTIDE SEQUENCE [LARGE SCALE GENOMIC DNA]</scope>
    <source>
        <strain evidence="2 3">RI</strain>
    </source>
</reference>
<dbReference type="PROSITE" id="PS50969">
    <property type="entry name" value="FCP1"/>
    <property type="match status" value="1"/>
</dbReference>
<evidence type="ECO:0000313" key="3">
    <source>
        <dbReference type="Proteomes" id="UP000002899"/>
    </source>
</evidence>
<dbReference type="InterPro" id="IPR004274">
    <property type="entry name" value="FCP1_dom"/>
</dbReference>
<evidence type="ECO:0000313" key="2">
    <source>
        <dbReference type="EMBL" id="CCF72554.1"/>
    </source>
</evidence>
<sequence>MPTTYSTIIQPLTHLQPQPQIQSETKPKVEANRPTFQTQLKKFLTSEKPVTSGKKKFTLVLDLDETLIHSEFVTDGNHSFSTTIKNDTENQTIYVYKRPYADEFLEQVAKLFEVVIFTAGSEPYAKAVIDILDKNKVVSKCYYRDSCLSYRNCYVKDLRILNIPLSNIAIVDNSPISYCIQPKNAIPITTWINDPNDTELLNLLPFLKRASMSESFVAALEENDLLEYGFIISPGAKIKHKIDPYIIL</sequence>
<dbReference type="SUPFAM" id="SSF56784">
    <property type="entry name" value="HAD-like"/>
    <property type="match status" value="1"/>
</dbReference>
<dbReference type="OrthoDB" id="277011at2759"/>
<protein>
    <submittedName>
        <fullName evidence="2">NLI interacting factor-like phosphatase</fullName>
        <ecNumber evidence="2">3.1.3.-</ecNumber>
    </submittedName>
</protein>
<proteinExistence type="predicted"/>
<keyword evidence="2" id="KW-0378">Hydrolase</keyword>
<dbReference type="Pfam" id="PF03031">
    <property type="entry name" value="NIF"/>
    <property type="match status" value="1"/>
</dbReference>
<name>I7J7Z4_BABMR</name>
<organism evidence="2 3">
    <name type="scientific">Babesia microti (strain RI)</name>
    <dbReference type="NCBI Taxonomy" id="1133968"/>
    <lineage>
        <taxon>Eukaryota</taxon>
        <taxon>Sar</taxon>
        <taxon>Alveolata</taxon>
        <taxon>Apicomplexa</taxon>
        <taxon>Aconoidasida</taxon>
        <taxon>Piroplasmida</taxon>
        <taxon>Babesiidae</taxon>
        <taxon>Babesia</taxon>
    </lineage>
</organism>
<dbReference type="PANTHER" id="PTHR12210">
    <property type="entry name" value="DULLARD PROTEIN PHOSPHATASE"/>
    <property type="match status" value="1"/>
</dbReference>
<dbReference type="CDD" id="cd07521">
    <property type="entry name" value="HAD_FCP1-like"/>
    <property type="match status" value="1"/>
</dbReference>
<dbReference type="AlphaFoldDB" id="I7J7Z4"/>
<evidence type="ECO:0000259" key="1">
    <source>
        <dbReference type="PROSITE" id="PS50969"/>
    </source>
</evidence>
<dbReference type="InterPro" id="IPR036412">
    <property type="entry name" value="HAD-like_sf"/>
</dbReference>
<accession>I7J7Z4</accession>
<dbReference type="Proteomes" id="UP000002899">
    <property type="component" value="Chromosome I"/>
</dbReference>
<dbReference type="RefSeq" id="XP_012647163.1">
    <property type="nucleotide sequence ID" value="XM_012791709.1"/>
</dbReference>
<dbReference type="KEGG" id="bmic:BMR1_01G00415"/>
<dbReference type="InterPro" id="IPR023214">
    <property type="entry name" value="HAD_sf"/>
</dbReference>